<keyword evidence="3" id="KW-1185">Reference proteome</keyword>
<reference evidence="2 3" key="1">
    <citation type="submission" date="2011-02" db="EMBL/GenBank/DDBJ databases">
        <title>The Genome Sequence of Sphaeroforma arctica JP610.</title>
        <authorList>
            <consortium name="The Broad Institute Genome Sequencing Platform"/>
            <person name="Russ C."/>
            <person name="Cuomo C."/>
            <person name="Young S.K."/>
            <person name="Zeng Q."/>
            <person name="Gargeya S."/>
            <person name="Alvarado L."/>
            <person name="Berlin A."/>
            <person name="Chapman S.B."/>
            <person name="Chen Z."/>
            <person name="Freedman E."/>
            <person name="Gellesch M."/>
            <person name="Goldberg J."/>
            <person name="Griggs A."/>
            <person name="Gujja S."/>
            <person name="Heilman E."/>
            <person name="Heiman D."/>
            <person name="Howarth C."/>
            <person name="Mehta T."/>
            <person name="Neiman D."/>
            <person name="Pearson M."/>
            <person name="Roberts A."/>
            <person name="Saif S."/>
            <person name="Shea T."/>
            <person name="Shenoy N."/>
            <person name="Sisk P."/>
            <person name="Stolte C."/>
            <person name="Sykes S."/>
            <person name="White J."/>
            <person name="Yandava C."/>
            <person name="Burger G."/>
            <person name="Gray M.W."/>
            <person name="Holland P.W.H."/>
            <person name="King N."/>
            <person name="Lang F.B.F."/>
            <person name="Roger A.J."/>
            <person name="Ruiz-Trillo I."/>
            <person name="Haas B."/>
            <person name="Nusbaum C."/>
            <person name="Birren B."/>
        </authorList>
    </citation>
    <scope>NUCLEOTIDE SEQUENCE [LARGE SCALE GENOMIC DNA]</scope>
    <source>
        <strain evidence="2 3">JP610</strain>
    </source>
</reference>
<dbReference type="AlphaFoldDB" id="A0A0L0G8D7"/>
<feature type="coiled-coil region" evidence="1">
    <location>
        <begin position="72"/>
        <end position="126"/>
    </location>
</feature>
<proteinExistence type="predicted"/>
<protein>
    <submittedName>
        <fullName evidence="2">Uncharacterized protein</fullName>
    </submittedName>
</protein>
<keyword evidence="1" id="KW-0175">Coiled coil</keyword>
<dbReference type="EMBL" id="KQ241710">
    <property type="protein sequence ID" value="KNC85302.1"/>
    <property type="molecule type" value="Genomic_DNA"/>
</dbReference>
<organism evidence="2 3">
    <name type="scientific">Sphaeroforma arctica JP610</name>
    <dbReference type="NCBI Taxonomy" id="667725"/>
    <lineage>
        <taxon>Eukaryota</taxon>
        <taxon>Ichthyosporea</taxon>
        <taxon>Ichthyophonida</taxon>
        <taxon>Sphaeroforma</taxon>
    </lineage>
</organism>
<gene>
    <name evidence="2" type="ORF">SARC_02525</name>
</gene>
<evidence type="ECO:0000256" key="1">
    <source>
        <dbReference type="SAM" id="Coils"/>
    </source>
</evidence>
<dbReference type="GeneID" id="25903029"/>
<dbReference type="RefSeq" id="XP_014159204.1">
    <property type="nucleotide sequence ID" value="XM_014303729.1"/>
</dbReference>
<dbReference type="Proteomes" id="UP000054560">
    <property type="component" value="Unassembled WGS sequence"/>
</dbReference>
<name>A0A0L0G8D7_9EUKA</name>
<sequence length="187" mass="21219">MDALYETAYEDCRTLATAIMGGVENRREEDVCAGMGVFRGFQQQQKTPTDRAIRIPDTMSSTRELSHLNSHLRTKLETLEGVNNTVNSAEEKLKQLEFDIEADEALKSIRQNVKEAKSSLDATKTEEARREMEMDALYETAYQDCRALATAIMFGVDKHREEDVCAVGWMVLLQRVYIDPGINDRFG</sequence>
<evidence type="ECO:0000313" key="3">
    <source>
        <dbReference type="Proteomes" id="UP000054560"/>
    </source>
</evidence>
<evidence type="ECO:0000313" key="2">
    <source>
        <dbReference type="EMBL" id="KNC85302.1"/>
    </source>
</evidence>
<accession>A0A0L0G8D7</accession>